<evidence type="ECO:0000256" key="6">
    <source>
        <dbReference type="SAM" id="SignalP"/>
    </source>
</evidence>
<feature type="chain" id="PRO_5040809345" description="Putrescine-binding periplasmic protein" evidence="6">
    <location>
        <begin position="26"/>
        <end position="366"/>
    </location>
</feature>
<keyword evidence="2 5" id="KW-0813">Transport</keyword>
<evidence type="ECO:0000313" key="8">
    <source>
        <dbReference type="Proteomes" id="UP001144805"/>
    </source>
</evidence>
<dbReference type="GO" id="GO:0042597">
    <property type="term" value="C:periplasmic space"/>
    <property type="evidence" value="ECO:0007669"/>
    <property type="project" value="UniProtKB-SubCell"/>
</dbReference>
<dbReference type="SUPFAM" id="SSF53850">
    <property type="entry name" value="Periplasmic binding protein-like II"/>
    <property type="match status" value="1"/>
</dbReference>
<keyword evidence="4 5" id="KW-0574">Periplasm</keyword>
<dbReference type="EMBL" id="JAPKNK010000011">
    <property type="protein sequence ID" value="MCX5571651.1"/>
    <property type="molecule type" value="Genomic_DNA"/>
</dbReference>
<reference evidence="7" key="1">
    <citation type="submission" date="2022-11" db="EMBL/GenBank/DDBJ databases">
        <title>Biodiversity and phylogenetic relationships of bacteria.</title>
        <authorList>
            <person name="Machado R.A.R."/>
            <person name="Bhat A."/>
            <person name="Loulou A."/>
            <person name="Kallel S."/>
        </authorList>
    </citation>
    <scope>NUCLEOTIDE SEQUENCE</scope>
    <source>
        <strain evidence="7">K-TC2</strain>
    </source>
</reference>
<feature type="signal peptide" evidence="6">
    <location>
        <begin position="1"/>
        <end position="25"/>
    </location>
</feature>
<sequence length="366" mass="40448">MIKHIFSGVALGAMLAVGSISGAAAADKELHIFNWSDYIDTSIIEDFTKQTGIKVVYDVYDSMEILETKMLAGGSGYDIVVPTDRNLKRMIDVGVFQDLDKSKIPNLSHMWDEITTRLATYDPGNKIAVNYMWGTTGIGYNVEKIKAAMPDAPVDSMDMFFKPEVVSKFKDCGVYMLDSPDDVIPAALNYLGLPPDSKNPDEIAKAGELLEKIRPYIRKFHSSEYIQALANGDICLAFGYSGDVIQARTRATEANNKVEVGYAIPKEGALLWMDSMAIPKDAPNPEAALAFINYIQQPEVIAKATDYVAYANGNKDSQAFINKEILDDPTIYPPADVMKKLYTTTPNDPKVQRVVTRLWTKIKSGT</sequence>
<dbReference type="GO" id="GO:0015846">
    <property type="term" value="P:polyamine transport"/>
    <property type="evidence" value="ECO:0007669"/>
    <property type="project" value="InterPro"/>
</dbReference>
<dbReference type="PRINTS" id="PR00909">
    <property type="entry name" value="SPERMDNBNDNG"/>
</dbReference>
<comment type="subcellular location">
    <subcellularLocation>
        <location evidence="1 5">Periplasm</location>
    </subcellularLocation>
</comment>
<accession>A0A9X3E5J5</accession>
<evidence type="ECO:0000256" key="2">
    <source>
        <dbReference type="ARBA" id="ARBA00022448"/>
    </source>
</evidence>
<evidence type="ECO:0000256" key="1">
    <source>
        <dbReference type="ARBA" id="ARBA00004418"/>
    </source>
</evidence>
<protein>
    <recommendedName>
        <fullName evidence="5">Putrescine-binding periplasmic protein</fullName>
    </recommendedName>
</protein>
<comment type="function">
    <text evidence="5">Required for the activity of the bacterial periplasmic transport system of putrescine.</text>
</comment>
<dbReference type="InterPro" id="IPR001188">
    <property type="entry name" value="Sperm_putr-bd"/>
</dbReference>
<dbReference type="PIRSF" id="PIRSF019574">
    <property type="entry name" value="Periplasmic_polyamine_BP"/>
    <property type="match status" value="1"/>
</dbReference>
<keyword evidence="3 6" id="KW-0732">Signal</keyword>
<dbReference type="Pfam" id="PF13416">
    <property type="entry name" value="SBP_bac_8"/>
    <property type="match status" value="1"/>
</dbReference>
<dbReference type="GO" id="GO:0019808">
    <property type="term" value="F:polyamine binding"/>
    <property type="evidence" value="ECO:0007669"/>
    <property type="project" value="InterPro"/>
</dbReference>
<evidence type="ECO:0000256" key="5">
    <source>
        <dbReference type="PIRNR" id="PIRNR019574"/>
    </source>
</evidence>
<evidence type="ECO:0000256" key="4">
    <source>
        <dbReference type="ARBA" id="ARBA00022764"/>
    </source>
</evidence>
<dbReference type="CDD" id="cd13659">
    <property type="entry name" value="PBP2_PotF"/>
    <property type="match status" value="1"/>
</dbReference>
<dbReference type="PANTHER" id="PTHR30222:SF12">
    <property type="entry name" value="NORSPERMIDINE SENSOR"/>
    <property type="match status" value="1"/>
</dbReference>
<name>A0A9X3E5J5_9HYPH</name>
<dbReference type="AlphaFoldDB" id="A0A9X3E5J5"/>
<proteinExistence type="inferred from homology"/>
<dbReference type="PANTHER" id="PTHR30222">
    <property type="entry name" value="SPERMIDINE/PUTRESCINE-BINDING PERIPLASMIC PROTEIN"/>
    <property type="match status" value="1"/>
</dbReference>
<dbReference type="InterPro" id="IPR006059">
    <property type="entry name" value="SBP"/>
</dbReference>
<evidence type="ECO:0000313" key="7">
    <source>
        <dbReference type="EMBL" id="MCX5571651.1"/>
    </source>
</evidence>
<comment type="similarity">
    <text evidence="5">Belongs to the bacterial solute-binding protein PotD/PotF family.</text>
</comment>
<evidence type="ECO:0000256" key="3">
    <source>
        <dbReference type="ARBA" id="ARBA00022729"/>
    </source>
</evidence>
<comment type="caution">
    <text evidence="7">The sequence shown here is derived from an EMBL/GenBank/DDBJ whole genome shotgun (WGS) entry which is preliminary data.</text>
</comment>
<organism evidence="7 8">
    <name type="scientific">Kaistia nematophila</name>
    <dbReference type="NCBI Taxonomy" id="2994654"/>
    <lineage>
        <taxon>Bacteria</taxon>
        <taxon>Pseudomonadati</taxon>
        <taxon>Pseudomonadota</taxon>
        <taxon>Alphaproteobacteria</taxon>
        <taxon>Hyphomicrobiales</taxon>
        <taxon>Kaistiaceae</taxon>
        <taxon>Kaistia</taxon>
    </lineage>
</organism>
<dbReference type="Gene3D" id="3.40.190.10">
    <property type="entry name" value="Periplasmic binding protein-like II"/>
    <property type="match status" value="2"/>
</dbReference>
<gene>
    <name evidence="7" type="ORF">OSH07_20790</name>
</gene>
<dbReference type="Proteomes" id="UP001144805">
    <property type="component" value="Unassembled WGS sequence"/>
</dbReference>
<keyword evidence="8" id="KW-1185">Reference proteome</keyword>